<dbReference type="GeneID" id="90589588"/>
<dbReference type="RefSeq" id="WP_347722057.1">
    <property type="nucleotide sequence ID" value="NZ_CP104395.1"/>
</dbReference>
<protein>
    <recommendedName>
        <fullName evidence="3">Histidine kinase</fullName>
    </recommendedName>
</protein>
<keyword evidence="2" id="KW-1185">Reference proteome</keyword>
<evidence type="ECO:0000313" key="2">
    <source>
        <dbReference type="Proteomes" id="UP001218034"/>
    </source>
</evidence>
<evidence type="ECO:0000313" key="1">
    <source>
        <dbReference type="EMBL" id="WEL19185.1"/>
    </source>
</evidence>
<accession>A0ABY8CGM6</accession>
<dbReference type="Proteomes" id="UP001218034">
    <property type="component" value="Chromosome"/>
</dbReference>
<evidence type="ECO:0008006" key="3">
    <source>
        <dbReference type="Google" id="ProtNLM"/>
    </source>
</evidence>
<proteinExistence type="predicted"/>
<dbReference type="EMBL" id="CP104395">
    <property type="protein sequence ID" value="WEL19185.1"/>
    <property type="molecule type" value="Genomic_DNA"/>
</dbReference>
<reference evidence="1 2" key="1">
    <citation type="submission" date="2022-09" db="EMBL/GenBank/DDBJ databases">
        <title>Xylan utilization by haloarchaea-nanohaloarchaea associations.</title>
        <authorList>
            <person name="Yakimov M."/>
        </authorList>
    </citation>
    <scope>NUCLEOTIDE SEQUENCE [LARGE SCALE GENOMIC DNA]</scope>
    <source>
        <strain evidence="1 2">SVXNc</strain>
    </source>
</reference>
<gene>
    <name evidence="1" type="ORF">SVXNc_0153</name>
</gene>
<name>A0ABY8CGM6_9ARCH</name>
<sequence length="250" mass="27612">MANQKQSFLEKMLRHELRNQYASLEASLRLQENGGDPSLDIEGHEKELQTALNVIDCYVSNVDILGLTEEEFPAVEFNFDGDLGEKLEYCRERIKEVESLNKSTHSGLSSSYLELEEFLEPLTEFGGDELVLNSEAAMDKLVALDAGARPAVNTIGKNYVEHGRPSAAELGRKPELEIEVKENLTHYEIGINDNGVYEEGSGAKGEGLRIIDAVAELYGIKADYGLEDSADFGYALEVPKPSAAAFLENY</sequence>
<organism evidence="1 2">
    <name type="scientific">Candidatus Nanohalococcus occultus</name>
    <dbReference type="NCBI Taxonomy" id="2978047"/>
    <lineage>
        <taxon>Archaea</taxon>
        <taxon>Candidatus Nanohalarchaeota</taxon>
        <taxon>Candidatus Nanohalarchaeota incertae sedis</taxon>
        <taxon>Candidatus Nanohalococcus</taxon>
    </lineage>
</organism>